<feature type="domain" description="FecR protein" evidence="2">
    <location>
        <begin position="142"/>
        <end position="235"/>
    </location>
</feature>
<name>A0A2P8HF86_CHINA</name>
<dbReference type="InterPro" id="IPR006860">
    <property type="entry name" value="FecR"/>
</dbReference>
<dbReference type="EMBL" id="PYAW01000005">
    <property type="protein sequence ID" value="PSL44876.1"/>
    <property type="molecule type" value="Genomic_DNA"/>
</dbReference>
<evidence type="ECO:0000259" key="3">
    <source>
        <dbReference type="Pfam" id="PF16344"/>
    </source>
</evidence>
<evidence type="ECO:0000313" key="5">
    <source>
        <dbReference type="Proteomes" id="UP000240971"/>
    </source>
</evidence>
<dbReference type="Proteomes" id="UP000240971">
    <property type="component" value="Unassembled WGS sequence"/>
</dbReference>
<dbReference type="PANTHER" id="PTHR30273">
    <property type="entry name" value="PERIPLASMIC SIGNAL SENSOR AND SIGMA FACTOR ACTIVATOR FECR-RELATED"/>
    <property type="match status" value="1"/>
</dbReference>
<comment type="caution">
    <text evidence="4">The sequence shown here is derived from an EMBL/GenBank/DDBJ whole genome shotgun (WGS) entry which is preliminary data.</text>
</comment>
<feature type="domain" description="Protein FecR C-terminal" evidence="3">
    <location>
        <begin position="277"/>
        <end position="345"/>
    </location>
</feature>
<dbReference type="PANTHER" id="PTHR30273:SF2">
    <property type="entry name" value="PROTEIN FECR"/>
    <property type="match status" value="1"/>
</dbReference>
<proteinExistence type="predicted"/>
<evidence type="ECO:0000256" key="1">
    <source>
        <dbReference type="SAM" id="Phobius"/>
    </source>
</evidence>
<dbReference type="Pfam" id="PF04773">
    <property type="entry name" value="FecR"/>
    <property type="match status" value="1"/>
</dbReference>
<evidence type="ECO:0000259" key="2">
    <source>
        <dbReference type="Pfam" id="PF04773"/>
    </source>
</evidence>
<keyword evidence="1" id="KW-0472">Membrane</keyword>
<accession>A0A2P8HF86</accession>
<dbReference type="AlphaFoldDB" id="A0A2P8HF86"/>
<keyword evidence="5" id="KW-1185">Reference proteome</keyword>
<organism evidence="4 5">
    <name type="scientific">Chitinophaga niastensis</name>
    <dbReference type="NCBI Taxonomy" id="536980"/>
    <lineage>
        <taxon>Bacteria</taxon>
        <taxon>Pseudomonadati</taxon>
        <taxon>Bacteroidota</taxon>
        <taxon>Chitinophagia</taxon>
        <taxon>Chitinophagales</taxon>
        <taxon>Chitinophagaceae</taxon>
        <taxon>Chitinophaga</taxon>
    </lineage>
</organism>
<keyword evidence="1" id="KW-1133">Transmembrane helix</keyword>
<evidence type="ECO:0000313" key="4">
    <source>
        <dbReference type="EMBL" id="PSL44876.1"/>
    </source>
</evidence>
<protein>
    <submittedName>
        <fullName evidence="4">FecR family protein</fullName>
    </submittedName>
</protein>
<dbReference type="InterPro" id="IPR012373">
    <property type="entry name" value="Ferrdict_sens_TM"/>
</dbReference>
<keyword evidence="1" id="KW-0812">Transmembrane</keyword>
<dbReference type="InterPro" id="IPR032508">
    <property type="entry name" value="FecR_C"/>
</dbReference>
<feature type="transmembrane region" description="Helical" evidence="1">
    <location>
        <begin position="106"/>
        <end position="125"/>
    </location>
</feature>
<sequence length="350" mass="39828">MASLYKMAGMDLQQYKAEDFILNDSFVRYCLRSSESDVQFWESWLERYPHKKAEAEKARQWLFTLGLRLTPEEKETEFGKLKSAIATSDKTTAVVIPIHRSRWKRFLRIAAAFMLPVAIGGWWLATHRHHPVTNPEAYTVYYAGDSMRRNIQLADGSRVILNAHSILHVPSTYNTQQRQLALEGEALFEVAKAVNKPFIVHMGNLGVQALGTTFKARAYSFDEKATVSLLDGSVRITQVQDSLELHPGEQLTTGKQTPAFNKHIFDSNKELDWRNGRLSFNNASINDIAQTLEYWYGIKVIIQPGKYKPIRFNGVFKNKPLNEVLAAVCFVNGLESVTKNDTLFILSTKH</sequence>
<dbReference type="Gene3D" id="2.60.120.1440">
    <property type="match status" value="1"/>
</dbReference>
<dbReference type="GO" id="GO:0016989">
    <property type="term" value="F:sigma factor antagonist activity"/>
    <property type="evidence" value="ECO:0007669"/>
    <property type="project" value="TreeGrafter"/>
</dbReference>
<dbReference type="Pfam" id="PF16344">
    <property type="entry name" value="FecR_C"/>
    <property type="match status" value="1"/>
</dbReference>
<reference evidence="4 5" key="1">
    <citation type="submission" date="2018-03" db="EMBL/GenBank/DDBJ databases">
        <title>Genomic Encyclopedia of Archaeal and Bacterial Type Strains, Phase II (KMG-II): from individual species to whole genera.</title>
        <authorList>
            <person name="Goeker M."/>
        </authorList>
    </citation>
    <scope>NUCLEOTIDE SEQUENCE [LARGE SCALE GENOMIC DNA]</scope>
    <source>
        <strain evidence="4 5">DSM 24859</strain>
    </source>
</reference>
<dbReference type="PIRSF" id="PIRSF018266">
    <property type="entry name" value="FecR"/>
    <property type="match status" value="1"/>
</dbReference>
<dbReference type="Gene3D" id="3.55.50.30">
    <property type="match status" value="1"/>
</dbReference>
<gene>
    <name evidence="4" type="ORF">CLV51_105249</name>
</gene>